<dbReference type="HOGENOM" id="CLU_049894_10_0_1"/>
<dbReference type="AlphaFoldDB" id="Q17HX7"/>
<dbReference type="VEuPathDB" id="VectorBase:AAEL002524"/>
<dbReference type="EMBL" id="CH477244">
    <property type="protein sequence ID" value="EAT46300.1"/>
    <property type="molecule type" value="Genomic_DNA"/>
</dbReference>
<dbReference type="InterPro" id="IPR016186">
    <property type="entry name" value="C-type_lectin-like/link_sf"/>
</dbReference>
<dbReference type="InterPro" id="IPR050111">
    <property type="entry name" value="C-type_lectin/snaclec_domain"/>
</dbReference>
<dbReference type="CDD" id="cd00037">
    <property type="entry name" value="CLECT"/>
    <property type="match status" value="1"/>
</dbReference>
<reference evidence="3" key="1">
    <citation type="submission" date="2005-10" db="EMBL/GenBank/DDBJ databases">
        <authorList>
            <person name="Loftus B.J."/>
            <person name="Nene V.M."/>
            <person name="Hannick L.I."/>
            <person name="Bidwell S."/>
            <person name="Haas B."/>
            <person name="Amedeo P."/>
            <person name="Orvis J."/>
            <person name="Wortman J.R."/>
            <person name="White O.R."/>
            <person name="Salzberg S."/>
            <person name="Shumway M."/>
            <person name="Koo H."/>
            <person name="Zhao Y."/>
            <person name="Holmes M."/>
            <person name="Miller J."/>
            <person name="Schatz M."/>
            <person name="Pop M."/>
            <person name="Pai G."/>
            <person name="Utterback T."/>
            <person name="Rogers Y.-H."/>
            <person name="Kravitz S."/>
            <person name="Fraser C.M."/>
        </authorList>
    </citation>
    <scope>NUCLEOTIDE SEQUENCE</scope>
    <source>
        <strain evidence="3">Liverpool</strain>
    </source>
</reference>
<dbReference type="PhylomeDB" id="Q17HX7"/>
<dbReference type="InterPro" id="IPR001304">
    <property type="entry name" value="C-type_lectin-like"/>
</dbReference>
<dbReference type="SMART" id="SM00034">
    <property type="entry name" value="CLECT"/>
    <property type="match status" value="1"/>
</dbReference>
<accession>Q17HX7</accession>
<keyword evidence="1" id="KW-0732">Signal</keyword>
<dbReference type="PROSITE" id="PS50041">
    <property type="entry name" value="C_TYPE_LECTIN_2"/>
    <property type="match status" value="1"/>
</dbReference>
<dbReference type="SMR" id="Q17HX7"/>
<dbReference type="PaxDb" id="7159-AAEL002524-PA"/>
<gene>
    <name evidence="3" type="primary">CTL24</name>
    <name evidence="3" type="ORF">AaeL_AAEL002524</name>
</gene>
<dbReference type="STRING" id="7159.Q17HX7"/>
<dbReference type="GeneID" id="5575000"/>
<dbReference type="SUPFAM" id="SSF56436">
    <property type="entry name" value="C-type lectin-like"/>
    <property type="match status" value="1"/>
</dbReference>
<dbReference type="Gene3D" id="3.10.100.10">
    <property type="entry name" value="Mannose-Binding Protein A, subunit A"/>
    <property type="match status" value="1"/>
</dbReference>
<dbReference type="Pfam" id="PF00059">
    <property type="entry name" value="Lectin_C"/>
    <property type="match status" value="1"/>
</dbReference>
<feature type="chain" id="PRO_5030175480" evidence="1">
    <location>
        <begin position="18"/>
        <end position="150"/>
    </location>
</feature>
<name>Q17HX7_AEDAE</name>
<organism evidence="3 4">
    <name type="scientific">Aedes aegypti</name>
    <name type="common">Yellowfever mosquito</name>
    <name type="synonym">Culex aegypti</name>
    <dbReference type="NCBI Taxonomy" id="7159"/>
    <lineage>
        <taxon>Eukaryota</taxon>
        <taxon>Metazoa</taxon>
        <taxon>Ecdysozoa</taxon>
        <taxon>Arthropoda</taxon>
        <taxon>Hexapoda</taxon>
        <taxon>Insecta</taxon>
        <taxon>Pterygota</taxon>
        <taxon>Neoptera</taxon>
        <taxon>Endopterygota</taxon>
        <taxon>Diptera</taxon>
        <taxon>Nematocera</taxon>
        <taxon>Culicoidea</taxon>
        <taxon>Culicidae</taxon>
        <taxon>Culicinae</taxon>
        <taxon>Aedini</taxon>
        <taxon>Aedes</taxon>
        <taxon>Stegomyia</taxon>
    </lineage>
</organism>
<feature type="signal peptide" evidence="1">
    <location>
        <begin position="1"/>
        <end position="17"/>
    </location>
</feature>
<reference evidence="3" key="2">
    <citation type="journal article" date="2007" name="Science">
        <title>Genome sequence of Aedes aegypti, a major arbovirus vector.</title>
        <authorList>
            <person name="Nene V."/>
            <person name="Wortman J.R."/>
            <person name="Lawson D."/>
            <person name="Haas B."/>
            <person name="Kodira C."/>
            <person name="Tu Z.J."/>
            <person name="Loftus B."/>
            <person name="Xi Z."/>
            <person name="Megy K."/>
            <person name="Grabherr M."/>
            <person name="Ren Q."/>
            <person name="Zdobnov E.M."/>
            <person name="Lobo N.F."/>
            <person name="Campbell K.S."/>
            <person name="Brown S.E."/>
            <person name="Bonaldo M.F."/>
            <person name="Zhu J."/>
            <person name="Sinkins S.P."/>
            <person name="Hogenkamp D.G."/>
            <person name="Amedeo P."/>
            <person name="Arensburger P."/>
            <person name="Atkinson P.W."/>
            <person name="Bidwell S."/>
            <person name="Biedler J."/>
            <person name="Birney E."/>
            <person name="Bruggner R.V."/>
            <person name="Costas J."/>
            <person name="Coy M.R."/>
            <person name="Crabtree J."/>
            <person name="Crawford M."/>
            <person name="Debruyn B."/>
            <person name="Decaprio D."/>
            <person name="Eiglmeier K."/>
            <person name="Eisenstadt E."/>
            <person name="El-Dorry H."/>
            <person name="Gelbart W.M."/>
            <person name="Gomes S.L."/>
            <person name="Hammond M."/>
            <person name="Hannick L.I."/>
            <person name="Hogan J.R."/>
            <person name="Holmes M.H."/>
            <person name="Jaffe D."/>
            <person name="Johnston J.S."/>
            <person name="Kennedy R.C."/>
            <person name="Koo H."/>
            <person name="Kravitz S."/>
            <person name="Kriventseva E.V."/>
            <person name="Kulp D."/>
            <person name="Labutti K."/>
            <person name="Lee E."/>
            <person name="Li S."/>
            <person name="Lovin D.D."/>
            <person name="Mao C."/>
            <person name="Mauceli E."/>
            <person name="Menck C.F."/>
            <person name="Miller J.R."/>
            <person name="Montgomery P."/>
            <person name="Mori A."/>
            <person name="Nascimento A.L."/>
            <person name="Naveira H.F."/>
            <person name="Nusbaum C."/>
            <person name="O'leary S."/>
            <person name="Orvis J."/>
            <person name="Pertea M."/>
            <person name="Quesneville H."/>
            <person name="Reidenbach K.R."/>
            <person name="Rogers Y.H."/>
            <person name="Roth C.W."/>
            <person name="Schneider J.R."/>
            <person name="Schatz M."/>
            <person name="Shumway M."/>
            <person name="Stanke M."/>
            <person name="Stinson E.O."/>
            <person name="Tubio J.M."/>
            <person name="Vanzee J.P."/>
            <person name="Verjovski-Almeida S."/>
            <person name="Werner D."/>
            <person name="White O."/>
            <person name="Wyder S."/>
            <person name="Zeng Q."/>
            <person name="Zhao Q."/>
            <person name="Zhao Y."/>
            <person name="Hill C.A."/>
            <person name="Raikhel A.S."/>
            <person name="Soares M.B."/>
            <person name="Knudson D.L."/>
            <person name="Lee N.H."/>
            <person name="Galagan J."/>
            <person name="Salzberg S.L."/>
            <person name="Paulsen I.T."/>
            <person name="Dimopoulos G."/>
            <person name="Collins F.H."/>
            <person name="Birren B."/>
            <person name="Fraser-Liggett C.M."/>
            <person name="Severson D.W."/>
        </authorList>
    </citation>
    <scope>NUCLEOTIDE SEQUENCE [LARGE SCALE GENOMIC DNA]</scope>
    <source>
        <strain evidence="3">Liverpool</strain>
    </source>
</reference>
<dbReference type="RefSeq" id="XP_001655474.2">
    <property type="nucleotide sequence ID" value="XM_001655424.3"/>
</dbReference>
<feature type="domain" description="C-type lectin" evidence="2">
    <location>
        <begin position="15"/>
        <end position="131"/>
    </location>
</feature>
<reference evidence="3" key="3">
    <citation type="submission" date="2012-09" db="EMBL/GenBank/DDBJ databases">
        <authorList>
            <consortium name="VectorBase"/>
        </authorList>
    </citation>
    <scope>NUCLEOTIDE SEQUENCE</scope>
    <source>
        <strain evidence="3">Liverpool</strain>
    </source>
</reference>
<protein>
    <submittedName>
        <fullName evidence="3">AAEL002524-PA</fullName>
    </submittedName>
</protein>
<evidence type="ECO:0000259" key="2">
    <source>
        <dbReference type="PROSITE" id="PS50041"/>
    </source>
</evidence>
<sequence length="150" mass="17511">MQLVHVLVVLLSVVAHAKKFFIPNLKANWHKAHEFCISLDMNMVSVESPKDHDELVQFVRKTDKFSNATRFWLGASDLAEEGVYTWVSSSRLMTFTNWAENEPSSTEAENCVEMIHNTYVNRIWTWNDIDCRGFKAYFVCEERQSIAQFR</sequence>
<proteinExistence type="predicted"/>
<dbReference type="OMA" id="CAEIHIC"/>
<dbReference type="OrthoDB" id="7755331at2759"/>
<evidence type="ECO:0000313" key="4">
    <source>
        <dbReference type="Proteomes" id="UP000682892"/>
    </source>
</evidence>
<dbReference type="PANTHER" id="PTHR22803">
    <property type="entry name" value="MANNOSE, PHOSPHOLIPASE, LECTIN RECEPTOR RELATED"/>
    <property type="match status" value="1"/>
</dbReference>
<dbReference type="Proteomes" id="UP000682892">
    <property type="component" value="Chromosome 1"/>
</dbReference>
<dbReference type="eggNOG" id="KOG4297">
    <property type="taxonomic scope" value="Eukaryota"/>
</dbReference>
<dbReference type="KEGG" id="aag:5575000"/>
<evidence type="ECO:0000313" key="3">
    <source>
        <dbReference type="EMBL" id="EAT46300.1"/>
    </source>
</evidence>
<evidence type="ECO:0000256" key="1">
    <source>
        <dbReference type="SAM" id="SignalP"/>
    </source>
</evidence>
<dbReference type="InterPro" id="IPR016187">
    <property type="entry name" value="CTDL_fold"/>
</dbReference>